<evidence type="ECO:0000256" key="7">
    <source>
        <dbReference type="ARBA" id="ARBA00022842"/>
    </source>
</evidence>
<evidence type="ECO:0000313" key="11">
    <source>
        <dbReference type="EMBL" id="QDS92899.1"/>
    </source>
</evidence>
<evidence type="ECO:0000256" key="4">
    <source>
        <dbReference type="ARBA" id="ARBA00022695"/>
    </source>
</evidence>
<feature type="domain" description="tRNA nucleotidyltransferase/poly(A) polymerase RNA and SrmB- binding" evidence="10">
    <location>
        <begin position="180"/>
        <end position="238"/>
    </location>
</feature>
<dbReference type="InterPro" id="IPR002646">
    <property type="entry name" value="PolA_pol_head_dom"/>
</dbReference>
<dbReference type="Pfam" id="PF01743">
    <property type="entry name" value="PolyA_pol"/>
    <property type="match status" value="1"/>
</dbReference>
<dbReference type="EC" id="2.7.7.72" evidence="11"/>
<keyword evidence="5" id="KW-0479">Metal-binding</keyword>
<reference evidence="11 12" key="1">
    <citation type="submission" date="2019-02" db="EMBL/GenBank/DDBJ databases">
        <title>Deep-cultivation of Planctomycetes and their phenomic and genomic characterization uncovers novel biology.</title>
        <authorList>
            <person name="Wiegand S."/>
            <person name="Jogler M."/>
            <person name="Boedeker C."/>
            <person name="Pinto D."/>
            <person name="Vollmers J."/>
            <person name="Rivas-Marin E."/>
            <person name="Kohn T."/>
            <person name="Peeters S.H."/>
            <person name="Heuer A."/>
            <person name="Rast P."/>
            <person name="Oberbeckmann S."/>
            <person name="Bunk B."/>
            <person name="Jeske O."/>
            <person name="Meyerdierks A."/>
            <person name="Storesund J.E."/>
            <person name="Kallscheuer N."/>
            <person name="Luecker S."/>
            <person name="Lage O.M."/>
            <person name="Pohl T."/>
            <person name="Merkel B.J."/>
            <person name="Hornburger P."/>
            <person name="Mueller R.-W."/>
            <person name="Bruemmer F."/>
            <person name="Labrenz M."/>
            <person name="Spormann A.M."/>
            <person name="Op den Camp H."/>
            <person name="Overmann J."/>
            <person name="Amann R."/>
            <person name="Jetten M.S.M."/>
            <person name="Mascher T."/>
            <person name="Medema M.H."/>
            <person name="Devos D.P."/>
            <person name="Kaster A.-K."/>
            <person name="Ovreas L."/>
            <person name="Rohde M."/>
            <person name="Galperin M.Y."/>
            <person name="Jogler C."/>
        </authorList>
    </citation>
    <scope>NUCLEOTIDE SEQUENCE [LARGE SCALE GENOMIC DNA]</scope>
    <source>
        <strain evidence="11 12">FF011L</strain>
    </source>
</reference>
<dbReference type="PROSITE" id="PS51257">
    <property type="entry name" value="PROKAR_LIPOPROTEIN"/>
    <property type="match status" value="1"/>
</dbReference>
<accession>A0A517MDD1</accession>
<evidence type="ECO:0000313" key="12">
    <source>
        <dbReference type="Proteomes" id="UP000320672"/>
    </source>
</evidence>
<keyword evidence="2 8" id="KW-0808">Transferase</keyword>
<evidence type="ECO:0000256" key="6">
    <source>
        <dbReference type="ARBA" id="ARBA00022741"/>
    </source>
</evidence>
<keyword evidence="6" id="KW-0547">Nucleotide-binding</keyword>
<evidence type="ECO:0000259" key="10">
    <source>
        <dbReference type="Pfam" id="PF12627"/>
    </source>
</evidence>
<dbReference type="RefSeq" id="WP_145351079.1">
    <property type="nucleotide sequence ID" value="NZ_CP036262.1"/>
</dbReference>
<dbReference type="KEGG" id="rml:FF011L_16530"/>
<dbReference type="Pfam" id="PF12627">
    <property type="entry name" value="PolyA_pol_RNAbd"/>
    <property type="match status" value="1"/>
</dbReference>
<keyword evidence="4 11" id="KW-0548">Nucleotidyltransferase</keyword>
<gene>
    <name evidence="11" type="ORF">FF011L_16530</name>
</gene>
<comment type="cofactor">
    <cofactor evidence="1">
        <name>Mg(2+)</name>
        <dbReference type="ChEBI" id="CHEBI:18420"/>
    </cofactor>
</comment>
<name>A0A517MDD1_9BACT</name>
<dbReference type="InterPro" id="IPR043519">
    <property type="entry name" value="NT_sf"/>
</dbReference>
<dbReference type="GO" id="GO:0008033">
    <property type="term" value="P:tRNA processing"/>
    <property type="evidence" value="ECO:0007669"/>
    <property type="project" value="UniProtKB-KW"/>
</dbReference>
<evidence type="ECO:0000259" key="9">
    <source>
        <dbReference type="Pfam" id="PF01743"/>
    </source>
</evidence>
<dbReference type="OrthoDB" id="9805698at2"/>
<dbReference type="AlphaFoldDB" id="A0A517MDD1"/>
<dbReference type="InterPro" id="IPR032828">
    <property type="entry name" value="PolyA_RNA-bd"/>
</dbReference>
<proteinExistence type="inferred from homology"/>
<evidence type="ECO:0000256" key="1">
    <source>
        <dbReference type="ARBA" id="ARBA00001946"/>
    </source>
</evidence>
<dbReference type="GO" id="GO:0004810">
    <property type="term" value="F:CCA tRNA nucleotidyltransferase activity"/>
    <property type="evidence" value="ECO:0007669"/>
    <property type="project" value="UniProtKB-EC"/>
</dbReference>
<keyword evidence="7" id="KW-0460">Magnesium</keyword>
<dbReference type="PANTHER" id="PTHR46173:SF1">
    <property type="entry name" value="CCA TRNA NUCLEOTIDYLTRANSFERASE 1, MITOCHONDRIAL"/>
    <property type="match status" value="1"/>
</dbReference>
<dbReference type="SUPFAM" id="SSF81301">
    <property type="entry name" value="Nucleotidyltransferase"/>
    <property type="match status" value="1"/>
</dbReference>
<feature type="domain" description="Poly A polymerase head" evidence="9">
    <location>
        <begin position="26"/>
        <end position="152"/>
    </location>
</feature>
<organism evidence="11 12">
    <name type="scientific">Roseimaritima multifibrata</name>
    <dbReference type="NCBI Taxonomy" id="1930274"/>
    <lineage>
        <taxon>Bacteria</taxon>
        <taxon>Pseudomonadati</taxon>
        <taxon>Planctomycetota</taxon>
        <taxon>Planctomycetia</taxon>
        <taxon>Pirellulales</taxon>
        <taxon>Pirellulaceae</taxon>
        <taxon>Roseimaritima</taxon>
    </lineage>
</organism>
<protein>
    <submittedName>
        <fullName evidence="11">tRNA nucleotidyltransferase/poly(A) polymerase</fullName>
        <ecNumber evidence="11">2.7.7.72</ecNumber>
    </submittedName>
</protein>
<dbReference type="Gene3D" id="1.10.3090.10">
    <property type="entry name" value="cca-adding enzyme, domain 2"/>
    <property type="match status" value="1"/>
</dbReference>
<dbReference type="Proteomes" id="UP000320672">
    <property type="component" value="Chromosome"/>
</dbReference>
<evidence type="ECO:0000256" key="2">
    <source>
        <dbReference type="ARBA" id="ARBA00022679"/>
    </source>
</evidence>
<dbReference type="CDD" id="cd05398">
    <property type="entry name" value="NT_ClassII-CCAase"/>
    <property type="match status" value="1"/>
</dbReference>
<keyword evidence="3" id="KW-0819">tRNA processing</keyword>
<dbReference type="SUPFAM" id="SSF81891">
    <property type="entry name" value="Poly A polymerase C-terminal region-like"/>
    <property type="match status" value="1"/>
</dbReference>
<evidence type="ECO:0000256" key="8">
    <source>
        <dbReference type="RuleBase" id="RU003953"/>
    </source>
</evidence>
<sequence>MLIRRDESSAHAFAVLEKLATAGHTAFLAGGCVRDALLGIHPKDFDIATDATPTRVQKIFGKGRTLAIGASFGVINVLPDKGSLCQPVEVATFRSDGTYSDGRRPDSVHFGDPEQDALRRDFTINGIFYDPLADKVIDFVGGQADLQEQVIRAIGDADQRFAEDKLRMLRAVRFASLLQFRLQPATAQAVRQFAPQIDQVSGERIGAEMRRMLASPRANHAIKALEELELAPHLLPTAARSGQVSQEWLTWLQARRNPDTATAIAMLGIPDRHAYDQNQTASIIQQLFHTWKLSTHERDAALFAASNYSHFAQADKLPWSTVQPLLVHRDSKTALEVAAASLRATDELSGIKGEGIRFVEQRLSWPQEQLDPPPLIDGQTLKKLGLRPGPRFREILQAVRAAQLDEELNSPEAACEWMRSTGLLS</sequence>
<evidence type="ECO:0000256" key="3">
    <source>
        <dbReference type="ARBA" id="ARBA00022694"/>
    </source>
</evidence>
<evidence type="ECO:0000256" key="5">
    <source>
        <dbReference type="ARBA" id="ARBA00022723"/>
    </source>
</evidence>
<dbReference type="Gene3D" id="3.30.460.10">
    <property type="entry name" value="Beta Polymerase, domain 2"/>
    <property type="match status" value="1"/>
</dbReference>
<keyword evidence="12" id="KW-1185">Reference proteome</keyword>
<comment type="similarity">
    <text evidence="8">Belongs to the tRNA nucleotidyltransferase/poly(A) polymerase family.</text>
</comment>
<dbReference type="PANTHER" id="PTHR46173">
    <property type="entry name" value="CCA TRNA NUCLEOTIDYLTRANSFERASE 1, MITOCHONDRIAL"/>
    <property type="match status" value="1"/>
</dbReference>
<dbReference type="GO" id="GO:0000166">
    <property type="term" value="F:nucleotide binding"/>
    <property type="evidence" value="ECO:0007669"/>
    <property type="project" value="UniProtKB-KW"/>
</dbReference>
<dbReference type="EMBL" id="CP036262">
    <property type="protein sequence ID" value="QDS92899.1"/>
    <property type="molecule type" value="Genomic_DNA"/>
</dbReference>
<dbReference type="GO" id="GO:0000049">
    <property type="term" value="F:tRNA binding"/>
    <property type="evidence" value="ECO:0007669"/>
    <property type="project" value="TreeGrafter"/>
</dbReference>
<dbReference type="GO" id="GO:0046872">
    <property type="term" value="F:metal ion binding"/>
    <property type="evidence" value="ECO:0007669"/>
    <property type="project" value="UniProtKB-KW"/>
</dbReference>
<keyword evidence="8" id="KW-0694">RNA-binding</keyword>
<dbReference type="InterPro" id="IPR050264">
    <property type="entry name" value="Bact_CCA-adding_enz_type3_sf"/>
</dbReference>